<comment type="caution">
    <text evidence="1">The sequence shown here is derived from an EMBL/GenBank/DDBJ whole genome shotgun (WGS) entry which is preliminary data.</text>
</comment>
<dbReference type="EMBL" id="CM042036">
    <property type="protein sequence ID" value="KAI3745298.1"/>
    <property type="molecule type" value="Genomic_DNA"/>
</dbReference>
<protein>
    <submittedName>
        <fullName evidence="1">Uncharacterized protein</fullName>
    </submittedName>
</protein>
<dbReference type="Proteomes" id="UP001056120">
    <property type="component" value="Linkage Group LG19"/>
</dbReference>
<proteinExistence type="predicted"/>
<accession>A0ACB9DF60</accession>
<reference evidence="2" key="1">
    <citation type="journal article" date="2022" name="Mol. Ecol. Resour.">
        <title>The genomes of chicory, endive, great burdock and yacon provide insights into Asteraceae palaeo-polyploidization history and plant inulin production.</title>
        <authorList>
            <person name="Fan W."/>
            <person name="Wang S."/>
            <person name="Wang H."/>
            <person name="Wang A."/>
            <person name="Jiang F."/>
            <person name="Liu H."/>
            <person name="Zhao H."/>
            <person name="Xu D."/>
            <person name="Zhang Y."/>
        </authorList>
    </citation>
    <scope>NUCLEOTIDE SEQUENCE [LARGE SCALE GENOMIC DNA]</scope>
    <source>
        <strain evidence="2">cv. Yunnan</strain>
    </source>
</reference>
<organism evidence="1 2">
    <name type="scientific">Smallanthus sonchifolius</name>
    <dbReference type="NCBI Taxonomy" id="185202"/>
    <lineage>
        <taxon>Eukaryota</taxon>
        <taxon>Viridiplantae</taxon>
        <taxon>Streptophyta</taxon>
        <taxon>Embryophyta</taxon>
        <taxon>Tracheophyta</taxon>
        <taxon>Spermatophyta</taxon>
        <taxon>Magnoliopsida</taxon>
        <taxon>eudicotyledons</taxon>
        <taxon>Gunneridae</taxon>
        <taxon>Pentapetalae</taxon>
        <taxon>asterids</taxon>
        <taxon>campanulids</taxon>
        <taxon>Asterales</taxon>
        <taxon>Asteraceae</taxon>
        <taxon>Asteroideae</taxon>
        <taxon>Heliantheae alliance</taxon>
        <taxon>Millerieae</taxon>
        <taxon>Smallanthus</taxon>
    </lineage>
</organism>
<evidence type="ECO:0000313" key="2">
    <source>
        <dbReference type="Proteomes" id="UP001056120"/>
    </source>
</evidence>
<evidence type="ECO:0000313" key="1">
    <source>
        <dbReference type="EMBL" id="KAI3745298.1"/>
    </source>
</evidence>
<name>A0ACB9DF60_9ASTR</name>
<reference evidence="1 2" key="2">
    <citation type="journal article" date="2022" name="Mol. Ecol. Resour.">
        <title>The genomes of chicory, endive, great burdock and yacon provide insights into Asteraceae paleo-polyploidization history and plant inulin production.</title>
        <authorList>
            <person name="Fan W."/>
            <person name="Wang S."/>
            <person name="Wang H."/>
            <person name="Wang A."/>
            <person name="Jiang F."/>
            <person name="Liu H."/>
            <person name="Zhao H."/>
            <person name="Xu D."/>
            <person name="Zhang Y."/>
        </authorList>
    </citation>
    <scope>NUCLEOTIDE SEQUENCE [LARGE SCALE GENOMIC DNA]</scope>
    <source>
        <strain evidence="2">cv. Yunnan</strain>
        <tissue evidence="1">Leaves</tissue>
    </source>
</reference>
<keyword evidence="2" id="KW-1185">Reference proteome</keyword>
<gene>
    <name evidence="1" type="ORF">L1987_58409</name>
</gene>
<sequence>MEFLAPFHLTFKKSTVNGKVLLNGVRLPEISHEFLHKKVSIVSQELVLYNCSIEDNIAYGFDGKASSYDIENVAVVFNANKLAKMVDQKKDLQNRLMYYTNKRERKPNKRPTTKV</sequence>